<organism evidence="2 3">
    <name type="scientific">Chitinophaga sancti</name>
    <dbReference type="NCBI Taxonomy" id="1004"/>
    <lineage>
        <taxon>Bacteria</taxon>
        <taxon>Pseudomonadati</taxon>
        <taxon>Bacteroidota</taxon>
        <taxon>Chitinophagia</taxon>
        <taxon>Chitinophagales</taxon>
        <taxon>Chitinophagaceae</taxon>
        <taxon>Chitinophaga</taxon>
    </lineage>
</organism>
<accession>A0A1K1T013</accession>
<evidence type="ECO:0000256" key="1">
    <source>
        <dbReference type="SAM" id="SignalP"/>
    </source>
</evidence>
<evidence type="ECO:0000313" key="2">
    <source>
        <dbReference type="EMBL" id="SFW89671.1"/>
    </source>
</evidence>
<gene>
    <name evidence="2" type="ORF">SAMN05661012_06472</name>
</gene>
<evidence type="ECO:0000313" key="3">
    <source>
        <dbReference type="Proteomes" id="UP000183788"/>
    </source>
</evidence>
<protein>
    <submittedName>
        <fullName evidence="2">Uncharacterized protein</fullName>
    </submittedName>
</protein>
<feature type="signal peptide" evidence="1">
    <location>
        <begin position="1"/>
        <end position="21"/>
    </location>
</feature>
<sequence length="164" mass="18846">MKTSILILSFLSLSLVAGSQSQPEKLVQKVLKENIPRRNLEFNMKDKQQTEYSIKYLGSVTVKNGNTYKIVNYQTYSKPVGLMQHGNCILLIYTDKNKFAGAYFVGDYLSLPDYLDNKELVFVGKFKCKEMTRVSLANGLPQQIYKKCTKKLGDMFEYSTMYPF</sequence>
<dbReference type="AlphaFoldDB" id="A0A1K1T013"/>
<proteinExistence type="predicted"/>
<keyword evidence="1" id="KW-0732">Signal</keyword>
<dbReference type="RefSeq" id="WP_072366368.1">
    <property type="nucleotide sequence ID" value="NZ_FPIZ01000042.1"/>
</dbReference>
<dbReference type="STRING" id="1004.SAMN05661012_06472"/>
<name>A0A1K1T013_9BACT</name>
<dbReference type="Proteomes" id="UP000183788">
    <property type="component" value="Unassembled WGS sequence"/>
</dbReference>
<feature type="chain" id="PRO_5012679061" evidence="1">
    <location>
        <begin position="22"/>
        <end position="164"/>
    </location>
</feature>
<dbReference type="EMBL" id="FPIZ01000042">
    <property type="protein sequence ID" value="SFW89671.1"/>
    <property type="molecule type" value="Genomic_DNA"/>
</dbReference>
<reference evidence="2 3" key="1">
    <citation type="submission" date="2016-11" db="EMBL/GenBank/DDBJ databases">
        <authorList>
            <person name="Jaros S."/>
            <person name="Januszkiewicz K."/>
            <person name="Wedrychowicz H."/>
        </authorList>
    </citation>
    <scope>NUCLEOTIDE SEQUENCE [LARGE SCALE GENOMIC DNA]</scope>
    <source>
        <strain evidence="2 3">DSM 784</strain>
    </source>
</reference>